<dbReference type="AlphaFoldDB" id="A0A9W7AD81"/>
<evidence type="ECO:0000256" key="1">
    <source>
        <dbReference type="SAM" id="MobiDB-lite"/>
    </source>
</evidence>
<feature type="compositionally biased region" description="Gly residues" evidence="1">
    <location>
        <begin position="218"/>
        <end position="228"/>
    </location>
</feature>
<feature type="region of interest" description="Disordered" evidence="1">
    <location>
        <begin position="206"/>
        <end position="247"/>
    </location>
</feature>
<organism evidence="2 3">
    <name type="scientific">Triparma laevis f. longispina</name>
    <dbReference type="NCBI Taxonomy" id="1714387"/>
    <lineage>
        <taxon>Eukaryota</taxon>
        <taxon>Sar</taxon>
        <taxon>Stramenopiles</taxon>
        <taxon>Ochrophyta</taxon>
        <taxon>Bolidophyceae</taxon>
        <taxon>Parmales</taxon>
        <taxon>Triparmaceae</taxon>
        <taxon>Triparma</taxon>
    </lineage>
</organism>
<proteinExistence type="predicted"/>
<evidence type="ECO:0000313" key="2">
    <source>
        <dbReference type="EMBL" id="GMH68321.1"/>
    </source>
</evidence>
<feature type="region of interest" description="Disordered" evidence="1">
    <location>
        <begin position="438"/>
        <end position="459"/>
    </location>
</feature>
<comment type="caution">
    <text evidence="2">The sequence shown here is derived from an EMBL/GenBank/DDBJ whole genome shotgun (WGS) entry which is preliminary data.</text>
</comment>
<dbReference type="Proteomes" id="UP001165122">
    <property type="component" value="Unassembled WGS sequence"/>
</dbReference>
<reference evidence="3" key="1">
    <citation type="journal article" date="2023" name="Commun. Biol.">
        <title>Genome analysis of Parmales, the sister group of diatoms, reveals the evolutionary specialization of diatoms from phago-mixotrophs to photoautotrophs.</title>
        <authorList>
            <person name="Ban H."/>
            <person name="Sato S."/>
            <person name="Yoshikawa S."/>
            <person name="Yamada K."/>
            <person name="Nakamura Y."/>
            <person name="Ichinomiya M."/>
            <person name="Sato N."/>
            <person name="Blanc-Mathieu R."/>
            <person name="Endo H."/>
            <person name="Kuwata A."/>
            <person name="Ogata H."/>
        </authorList>
    </citation>
    <scope>NUCLEOTIDE SEQUENCE [LARGE SCALE GENOMIC DNA]</scope>
    <source>
        <strain evidence="3">NIES 3700</strain>
    </source>
</reference>
<evidence type="ECO:0000313" key="3">
    <source>
        <dbReference type="Proteomes" id="UP001165122"/>
    </source>
</evidence>
<name>A0A9W7AD81_9STRA</name>
<dbReference type="EMBL" id="BRXW01000592">
    <property type="protein sequence ID" value="GMH68321.1"/>
    <property type="molecule type" value="Genomic_DNA"/>
</dbReference>
<gene>
    <name evidence="2" type="ORF">TrLO_g15075</name>
</gene>
<keyword evidence="3" id="KW-1185">Reference proteome</keyword>
<feature type="compositionally biased region" description="Basic and acidic residues" evidence="1">
    <location>
        <begin position="208"/>
        <end position="217"/>
    </location>
</feature>
<dbReference type="OrthoDB" id="196478at2759"/>
<sequence length="497" mass="56722">MRRTAEEIKESIREDVRKFPKEPHMWRRETREVAFGGDDMMERLMPIDVDSIRKSFKKVEAAEKKALQNYNKVKKRAASVVVKADREYLEGLSLSVDLGEEEEEEGKEEEYEGLENSILTNDKFKIYTASASGLDVQAERDKRRRQKGQIARVGKLFPIEGDVVDAEKGTVEEVNYTSWIHWKEAPDEFKTVKTLSALGKFKGKLKNHRDSKMEHSKGFGGLMGGGKGKPAKADTTKQVKSNNPNPFMSIDMSNAEFEAKEMKQKLAPESKPLTPKPTKEEEIDWEAKAQEFLAAAQIEETELQKREMLSHKIGKKAPGHKVIMAVKYQPDDASQTSSILSTEAKNRVLRQRAVKRTPSAPSIFAHLKEPSNVTGEDSLLSDFDYYNSVHTPIIDIGAATSIDDLASWGGDMGYKVAEISMLKARKHEELKELIEAEEGVDEGRKEEERRTKHPARRRRVKIRHEKERKERREVIMRVRQENELIIANKMAEFGLIR</sequence>
<accession>A0A9W7AD81</accession>
<protein>
    <submittedName>
        <fullName evidence="2">Uncharacterized protein</fullName>
    </submittedName>
</protein>
<feature type="compositionally biased region" description="Basic and acidic residues" evidence="1">
    <location>
        <begin position="441"/>
        <end position="450"/>
    </location>
</feature>